<sequence>MPGFSGRTTSGLLDLHLRWITGDPASEALHDRALHKPAQKDEVDEPIDEDVLSDCEYDAFTVPAVSPLLPLQLVLLPVSAIVIGAAILMCPTCLPAIAFPASPSPTRATSPAASPPASPSPPRPLVGIAYAAPPLDARLAVGAAGQFLRAWGDFPGKGCARGAGRGGATDAISGADAQYEFADGDALRQEGGRYFVVRAPREERRAEILAAGGAGEEYELGDKDAERKNEVKKDTSQLDDDLRAGQEEAAHIIKHARDLWEYLKEVSPAALQKPGGESAVNQGSHSRNEDLLLPGASTPVVYRLMSVLDTTKSADLGRRFKSHAGIEDDLSRIFARVSQRWSDAVVSENTRWCRTLWKRRRYMVKRLGRVDDGPFCAISVLRPPQEGSLLSLQDFGSRKLESYDEIRSHFARERHGIGTVIQRPGHSA</sequence>
<proteinExistence type="predicted"/>
<organism evidence="2 3">
    <name type="scientific">Mycena maculata</name>
    <dbReference type="NCBI Taxonomy" id="230809"/>
    <lineage>
        <taxon>Eukaryota</taxon>
        <taxon>Fungi</taxon>
        <taxon>Dikarya</taxon>
        <taxon>Basidiomycota</taxon>
        <taxon>Agaricomycotina</taxon>
        <taxon>Agaricomycetes</taxon>
        <taxon>Agaricomycetidae</taxon>
        <taxon>Agaricales</taxon>
        <taxon>Marasmiineae</taxon>
        <taxon>Mycenaceae</taxon>
        <taxon>Mycena</taxon>
    </lineage>
</organism>
<evidence type="ECO:0000313" key="2">
    <source>
        <dbReference type="EMBL" id="KAJ7736054.1"/>
    </source>
</evidence>
<keyword evidence="3" id="KW-1185">Reference proteome</keyword>
<comment type="caution">
    <text evidence="2">The sequence shown here is derived from an EMBL/GenBank/DDBJ whole genome shotgun (WGS) entry which is preliminary data.</text>
</comment>
<protein>
    <submittedName>
        <fullName evidence="2">Uncharacterized protein</fullName>
    </submittedName>
</protein>
<evidence type="ECO:0000313" key="3">
    <source>
        <dbReference type="Proteomes" id="UP001215280"/>
    </source>
</evidence>
<gene>
    <name evidence="2" type="ORF">DFH07DRAFT_779842</name>
</gene>
<dbReference type="Proteomes" id="UP001215280">
    <property type="component" value="Unassembled WGS sequence"/>
</dbReference>
<dbReference type="EMBL" id="JARJLG010000151">
    <property type="protein sequence ID" value="KAJ7736054.1"/>
    <property type="molecule type" value="Genomic_DNA"/>
</dbReference>
<evidence type="ECO:0000256" key="1">
    <source>
        <dbReference type="SAM" id="MobiDB-lite"/>
    </source>
</evidence>
<reference evidence="2" key="1">
    <citation type="submission" date="2023-03" db="EMBL/GenBank/DDBJ databases">
        <title>Massive genome expansion in bonnet fungi (Mycena s.s.) driven by repeated elements and novel gene families across ecological guilds.</title>
        <authorList>
            <consortium name="Lawrence Berkeley National Laboratory"/>
            <person name="Harder C.B."/>
            <person name="Miyauchi S."/>
            <person name="Viragh M."/>
            <person name="Kuo A."/>
            <person name="Thoen E."/>
            <person name="Andreopoulos B."/>
            <person name="Lu D."/>
            <person name="Skrede I."/>
            <person name="Drula E."/>
            <person name="Henrissat B."/>
            <person name="Morin E."/>
            <person name="Kohler A."/>
            <person name="Barry K."/>
            <person name="LaButti K."/>
            <person name="Morin E."/>
            <person name="Salamov A."/>
            <person name="Lipzen A."/>
            <person name="Mereny Z."/>
            <person name="Hegedus B."/>
            <person name="Baldrian P."/>
            <person name="Stursova M."/>
            <person name="Weitz H."/>
            <person name="Taylor A."/>
            <person name="Grigoriev I.V."/>
            <person name="Nagy L.G."/>
            <person name="Martin F."/>
            <person name="Kauserud H."/>
        </authorList>
    </citation>
    <scope>NUCLEOTIDE SEQUENCE</scope>
    <source>
        <strain evidence="2">CBHHK188m</strain>
    </source>
</reference>
<accession>A0AAD7I6C8</accession>
<feature type="region of interest" description="Disordered" evidence="1">
    <location>
        <begin position="271"/>
        <end position="292"/>
    </location>
</feature>
<name>A0AAD7I6C8_9AGAR</name>
<dbReference type="AlphaFoldDB" id="A0AAD7I6C8"/>